<accession>A0A5E5BWJ2</accession>
<dbReference type="Gene3D" id="3.10.350.10">
    <property type="entry name" value="LysM domain"/>
    <property type="match status" value="1"/>
</dbReference>
<keyword evidence="4" id="KW-1185">Reference proteome</keyword>
<reference evidence="3 4" key="1">
    <citation type="submission" date="2019-08" db="EMBL/GenBank/DDBJ databases">
        <authorList>
            <person name="Peeters C."/>
        </authorList>
    </citation>
    <scope>NUCLEOTIDE SEQUENCE [LARGE SCALE GENOMIC DNA]</scope>
    <source>
        <strain evidence="3 4">LMG 20603</strain>
    </source>
</reference>
<dbReference type="PANTHER" id="PTHR32305:SF15">
    <property type="entry name" value="PROTEIN RHSA-RELATED"/>
    <property type="match status" value="1"/>
</dbReference>
<dbReference type="Pfam" id="PF25023">
    <property type="entry name" value="TEN_YD-shell"/>
    <property type="match status" value="3"/>
</dbReference>
<dbReference type="PROSITE" id="PS51782">
    <property type="entry name" value="LYSM"/>
    <property type="match status" value="1"/>
</dbReference>
<dbReference type="InterPro" id="IPR006530">
    <property type="entry name" value="YD"/>
</dbReference>
<dbReference type="NCBIfam" id="TIGR01643">
    <property type="entry name" value="YD_repeat_2x"/>
    <property type="match status" value="22"/>
</dbReference>
<dbReference type="InterPro" id="IPR036779">
    <property type="entry name" value="LysM_dom_sf"/>
</dbReference>
<dbReference type="InterPro" id="IPR056823">
    <property type="entry name" value="TEN-like_YD-shell"/>
</dbReference>
<dbReference type="InterPro" id="IPR031325">
    <property type="entry name" value="RHS_repeat"/>
</dbReference>
<organism evidence="3 4">
    <name type="scientific">Pandoraea bronchicola</name>
    <dbReference type="NCBI Taxonomy" id="2508287"/>
    <lineage>
        <taxon>Bacteria</taxon>
        <taxon>Pseudomonadati</taxon>
        <taxon>Pseudomonadota</taxon>
        <taxon>Betaproteobacteria</taxon>
        <taxon>Burkholderiales</taxon>
        <taxon>Burkholderiaceae</taxon>
        <taxon>Pandoraea</taxon>
    </lineage>
</organism>
<dbReference type="InterPro" id="IPR018392">
    <property type="entry name" value="LysM"/>
</dbReference>
<dbReference type="Pfam" id="PF05593">
    <property type="entry name" value="RHS_repeat"/>
    <property type="match status" value="12"/>
</dbReference>
<dbReference type="InterPro" id="IPR050708">
    <property type="entry name" value="T6SS_VgrG/RHS"/>
</dbReference>
<gene>
    <name evidence="3" type="primary">wapA_2</name>
    <name evidence="3" type="ORF">PBR20603_04698</name>
</gene>
<dbReference type="EMBL" id="CABPST010000019">
    <property type="protein sequence ID" value="VVE90711.1"/>
    <property type="molecule type" value="Genomic_DNA"/>
</dbReference>
<proteinExistence type="predicted"/>
<dbReference type="RefSeq" id="WP_150561844.1">
    <property type="nucleotide sequence ID" value="NZ_CABPST010000019.1"/>
</dbReference>
<dbReference type="SMART" id="SM00257">
    <property type="entry name" value="LysM"/>
    <property type="match status" value="1"/>
</dbReference>
<protein>
    <submittedName>
        <fullName evidence="3">tRNA(Glu)-specific nuclease WapA</fullName>
        <ecNumber evidence="3">3.1.-.-</ecNumber>
    </submittedName>
</protein>
<evidence type="ECO:0000313" key="4">
    <source>
        <dbReference type="Proteomes" id="UP000382040"/>
    </source>
</evidence>
<dbReference type="GO" id="GO:0016787">
    <property type="term" value="F:hydrolase activity"/>
    <property type="evidence" value="ECO:0007669"/>
    <property type="project" value="UniProtKB-KW"/>
</dbReference>
<dbReference type="Gene3D" id="2.180.10.10">
    <property type="entry name" value="RHS repeat-associated core"/>
    <property type="match status" value="14"/>
</dbReference>
<dbReference type="OrthoDB" id="8553452at2"/>
<dbReference type="SUPFAM" id="SSF101898">
    <property type="entry name" value="NHL repeat"/>
    <property type="match status" value="2"/>
</dbReference>
<dbReference type="EC" id="3.1.-.-" evidence="3"/>
<dbReference type="CDD" id="cd00118">
    <property type="entry name" value="LysM"/>
    <property type="match status" value="1"/>
</dbReference>
<name>A0A5E5BWJ2_9BURK</name>
<evidence type="ECO:0000313" key="3">
    <source>
        <dbReference type="EMBL" id="VVE90711.1"/>
    </source>
</evidence>
<sequence>MVAIVSGNNLGLALSSLVTLGKWGNYGAAASGQSGEKAYVNVSNGNLVLSDLDDRLAGVGLNVATLRTYNSQGTVAGGWRVGPAQQLSLTGSLLMYGSSVTRTGADGSRSTYMYDSTQRLYISTDGDGAYNTITYDYVNGQFVWTDGTTGLKERYDGTGNGNLLSTSDPSGNQVSYFYNADNSIASVVSSSGETTYFDYTNGDLTGIRSVTTAANGTRNTTAVRYQYDASHRLMTVIVDLSPDDNDITDGNVYRTDYTYDGDSTRVASVKQSDGTSLTLTYVQIGSDFRVASVTDGLGNKTQYGYDTANRKTTVIDPMGQASVFAYDAQSQLLSVTGPAVGGVTAVRRFEYDNAGDVVRVTDENGNAIKFDYDAYGNIWRQTDALGNVITRTYDANNKLLTETTALGFDPATGWATFTATVRYVYDSTGKNQQRFVISPEGRVTEYVYNALGQRVGAIQYLGATYPVASLATDHAPSEAEMVQWAAGQNKPAILRTDMTYDMRGQLATRTTFQRTDANGAGIADGSQSVDTFVYDQHGQLLKTVNANSGATLYVFDGLGRLVATTDAAGNTITTRYDDANQRTIVTAANGVATLSTYDRAGHVTSVTQTAASGTVLGQTTYAYDADGRLLMTQDATGQRHWYTYDALGRKSADIDANGSVTEYRYDAAGNLVRTLGYATAVNVSVLSDASGKPTGASLDSLRPAVTASDTSSWRVYDADGRLVKTISATGAVMEMRYDGASRLVATVQYAKRVDVTTLGDNPVASAVAPAASSDDRLTRNFYTNDGKLEATIDADGYMTQYTYDAAGRQRERIRFSTVTNPSIRATGTIYQLIPASKPADLYSATVYDASGRIVGEISGGYLTERVYDARGNVTKVIRYANPVTVWMEFGTTIDQLRPTASANDQVITTTYDTLDRIVSQIDPEGTVTTNKYDALGNLIERTRAVGTPDASTSLARYDVLGRLVAALSAEGAAQITAGMTQAQIDTVWSKYSIQYTYDAAGRRTSMTDALGNRTRYFYDADGNLNFTVNALGEVSAREYNALGQLVSTTLLATRVQNLTAPGGVISDADRALLVSLRNPVADTRVSYTYNTDGTLATETNGVGGVVTHAYDAFGQEVSRTTNNGAMSQTQVFTYDHRGNRISSSLDPAALNIKTRTEYDAFGRAVRTIDANGNATSYTYDALGRQIKVVDALDASHSTTYDAFDRVLTQKDSLGNVTKFSYDLAGRTTTVTTPDSVSVVTAHDSLGRTTTITDGRGYQTIYQYDHDGNLLTTADDIRQTVNKYDAAGHLIETEDPNGNKVVYTYDAAGRALTRTVDPSGLNLVTRYSYDAKGQQITVTDPNGTVTRTDFDNNGHISARVVDPGGLNLTTHYLYDQVGNVLTVVTPGGVTTKYEYDVAGRRTSETIDPAGLAITRRYAYDAAGNVVSSTDANGNVTRYFYDAKGQVAYTVDPLGNVVGNTYDGEGRVTRVVHYAMPMSAANLATAGTSAATLATLIQTSVSDISERRLYDTVGHLKYTVDGAGAVVRFTYDKSGNVTERLAYANRINLATWNGVSNPSVVADAAHDQAVRTVYDAINRPVYSVSAAGTLTAFQYDANGNIVDKIVYAKPVPTGTAMTVGALSTVAISLADAAHDQHDRNVYDAASRLTWSANGVGSVVKYVYDADGNLISQTRFAQAVGASTAPSSVVASDGDQTTRMTYDAAGRLVYQIGASGAVTMQRYDADGHVIERLTYATPVTVSGTATSASVKALVSANAANDRSTKYVFDAAGRAIFTIDASGAVLEATYDAVGHVVATRAYANRIDLTNFDPATGVSAVRSRLSADAASDRVTHTLYNADGQAIYQIDSLGFVTANTYDAFGRVVSTTQYGLAISATTTWTTAGVSGALVPSATLDRVTTMTYDATGHMLSTRDALGFTESYTYDGLGNKITFTNKKGDVWRYDYDAAGRLTTETAPPVNLTVLKTDASGNLVVDTANSVVASVVTRTVYDALGRVVSRTEAFGRPEARTTRYDYDAAGHQIKTTFPPVGVYDATRDNLVVNGANGLANRVDNLTELTSQTIYDALGNAVANLDVSGNWSYKTYDKLGNVIHDVDAMGYVTEYTRNQFGEVTRLTRYAGAVTVGNGAQAPTAAQVKTALAALPNAGVGDRVITTTYDQLGHTLRVVEPQSFVYDSSAGGSAQYFSAGRTTQNTYNAFGELVQIATLRNAVTNQWNSTYQYYDLRGQQVATVDAMGYVTTQAYDGAGNLTSHTEYANALAGGGWSLAAFGRPVTSSDDRTMVTTYDAMSRKLSETRVDVQYSTASDGSSTRGNLVTQYRYDAVGNLTTTISADSGTTHSYFDALGRLTATTGPVRNSGVSGAAFTPLNVFYRDAYGNAVMTVVRGNGAASANDATYVDAGASAADRTTMAVFDAHGKVLQMSDAAGVGHYSSYDAAGRLVKEWQIVTGNDGASHTIFKAYQYDKLGRQTHVIEPASTSVISNGAITTVSQAAAGVIDTAMEYNGFGEMIRRGIGGGRQEYFDYDGAGHLWRTNSGDGIDKVSLYDLDGHVTAEVRSAGAGGANYDMKAFASPDQVAGLSEGRRTDLVYDALGHVVSRTGAARAESAGGVTVRGVQATYTTTPATYGYAEDGSVVWNTASSVNFSWSLAQLGSGDIRVEFDYTTANVPVNPNDSNESGNESGGPTGILLTGVPRTRSQIFTNEQAGNGVSIAWSDANGTNGGISKVDAVRVYKKDVNGNWQLVINQNPSLQTVSQIEVGLPSNTTTNVLLQVRAVGTAGDGGWTSLSGVNFGDAYRFDTTGLAAGNYEYRVLSTNTAGTTQVTASGTMAVNLSQLASLSFPIGPGVATNGNFHSQAKDFTWQSAPDNVTQTFRYRVAGSNGAWSTMPIVHPYNSFLPGYDGFDMNALGAGTYEYELLWQRQGESTPYAHSTGSMTVVAATADQWVPPVNMPVINNVWVAYDYVGGSSTVVTNEDGTGEHGEIVGSHNANTIRWTVEAHGETAVFRYRVPGGAWQTLPVSSYTNTVSENSVTTLLEAVDISGLGVGTYEFEILRGPVVGSEGSHYTGTLTVSPTPAGHYETQTVPVIVKRTVTPPDPNNYITKVLYRPPVASYDENGVETLGDHYQRQGAIVVGMSYPAYRDRVVTETVTPPNPANYISRYLPAVYSSQVATYDEDGTVHLAAHYAWSGSYVVGLPYTAYRTEYWEESIPHQVPRQVPVMTTDENSGAPVQAQDEAGNLLWQTVYDTVYWNEMRPHDVAYTAYPPDPAAYMTRAPRPVYNPPVATGLNENGTQILAKGYAWNGDVAVAEPYQISYTVQDPYTAYPADPANFIAGYLYSEPVVTGNDENGAQILAPHYQWSNGKVVAMPYEVEETQYVQQQVWVPGVTPMPSIANTTPTYVPGYWIPGTPTQYGNTITTGSITTAASQPGQLGGVTVTQSIGANGGTSNVRPTINQTFDRWGNVLSISDPRSPYWVTTYKYNASNQIIEQRQPDANGNQSSASVVTRYTYDAMGRAVAVVDANGHVNGQTYDAAGNVTQDLHADGGVMRHYYDAFGQQVRLVDANGNATDYAYDKLGHLVQMTMGAVGVYAISGSTLVNQGSQALTQTYGYDQAGRKLWQTDGSGAKIKYDYDLHGNVVATTQPLGQVVRAAFDATNRKTGETDGNGAMSTWTYDYFGLLLGRTDIGAASYSYSYDNARQLLQVTNTRGQNIQYRYDAAGQNTSILDFALAQASTYAYDLAGNKVRERTVTNGTTFQDNHLAYDALGRLRDVADGRVHISIDYDAVGNRTHVTSHVINAMDQSQDEDRWFKYDAMNRQTVVDGINANGDIGVGQGHKITYDKNGNRTSDTYYGTRVQSDRVFDHTEWTSVWGVVGSDEAGNPEYGYIVQPSAAYRTQYTAVNGLTTEAYDYDSNNRLSHVSRDGVLLDTRFYDGANRVVQTGPAGALPQEYVSALNGAGGGNGSETRQSTYDQNGRLLHQKVTKSDGASKYEVNYSQYDGAGNVVSYSMANQDGDWYTNNYTYTMARFDGYKEARVDGSSDKFNPGSTTSSYDVNGNLTSVTDSTKPENNRTFVNDAQGHVLYVNQGGHTQRQLVVDGEVLGRYGDMINPNAPQDPNTGNPNFINKADFSFGFQPINGKYPTGAPGAVAVQSGDTLESIAHSAYGDSKLWYLIAEANGLSGNSDLRVGQSLTIPNRVSTIHNDSKTFKPYDPSAIIGDTTPNLPVPQADSGGGCGGFASIIMIAVTVVVAVYTAGSAAFAMGAVQAAEGAAAATASFGGVMSAGASAMLGGTAVGGLTVTGATIGGISAAVGAAAIGGVAGSLAGQLAGMAMGAQNGISCNQLALSGLSAGIGAGVGGQITGATIGASALRAAVTNVALQGVGVVTGLQSSFSWTSVAASAAGGAVGGALNAGGANSISQSINNEIGGLLGRTVSGVLVGTAAAATTSILRGGRIAIQQVATDAFGNALGQVLMESDRYSTEAMTTRATVAVTNQLGFKGNGSVMYGPSGNIGAFGSEPSLSDYATSGTSNGFDVDAAYGQIVDAFNQYSGGSNSYKPSILLASNGTSDVVPDYQGRIDEMKGWAANTPNLRDRGTYDGPRIDIIWHQTPTTEIDIGQASNGPLTFVDPETGVEGYAVPTPGQVGGLNADAIFQAENDAKVIAGTYNRLREVGDAFSAGQYRDAWRHATYEASPDARAVNNARLFPAPNPGAVRLEKMLGSSVGAGASLVANMLGASQRTQDALLDAGGAVEGIAGGLAGYNLPKAPQPGQAAAASRIRTRGNQSPVNALDVGKYGDLAPRSVGDGLSPDHMPSFAAVRTKVEGELGRPLTPTEATQLRNRTNTLVIGTDAHQEVSRTYGGRNTPAQIAKDASDLGAAVRRDQAVMEPRLIKEGYTQQQIDEAFERLHRMNRADGLY</sequence>
<evidence type="ECO:0000259" key="2">
    <source>
        <dbReference type="PROSITE" id="PS51782"/>
    </source>
</evidence>
<keyword evidence="1" id="KW-0677">Repeat</keyword>
<keyword evidence="3" id="KW-0378">Hydrolase</keyword>
<dbReference type="Proteomes" id="UP000382040">
    <property type="component" value="Unassembled WGS sequence"/>
</dbReference>
<dbReference type="PANTHER" id="PTHR32305">
    <property type="match status" value="1"/>
</dbReference>
<dbReference type="Pfam" id="PF01476">
    <property type="entry name" value="LysM"/>
    <property type="match status" value="1"/>
</dbReference>
<feature type="domain" description="LysM" evidence="2">
    <location>
        <begin position="4139"/>
        <end position="4186"/>
    </location>
</feature>
<evidence type="ECO:0000256" key="1">
    <source>
        <dbReference type="ARBA" id="ARBA00022737"/>
    </source>
</evidence>